<dbReference type="Pfam" id="PF02931">
    <property type="entry name" value="Neur_chan_LBD"/>
    <property type="match status" value="1"/>
</dbReference>
<dbReference type="AlphaFoldDB" id="A0A3P7X0L8"/>
<evidence type="ECO:0000259" key="1">
    <source>
        <dbReference type="Pfam" id="PF02931"/>
    </source>
</evidence>
<keyword evidence="3" id="KW-1185">Reference proteome</keyword>
<evidence type="ECO:0000313" key="3">
    <source>
        <dbReference type="Proteomes" id="UP000267606"/>
    </source>
</evidence>
<dbReference type="GO" id="GO:0005230">
    <property type="term" value="F:extracellular ligand-gated monoatomic ion channel activity"/>
    <property type="evidence" value="ECO:0007669"/>
    <property type="project" value="InterPro"/>
</dbReference>
<feature type="domain" description="Neurotransmitter-gated ion-channel ligand-binding" evidence="1">
    <location>
        <begin position="24"/>
        <end position="109"/>
    </location>
</feature>
<dbReference type="EMBL" id="UZAJ01006846">
    <property type="protein sequence ID" value="VDO48313.1"/>
    <property type="molecule type" value="Genomic_DNA"/>
</dbReference>
<accession>A0A3P7X0L8</accession>
<reference evidence="2 3" key="1">
    <citation type="submission" date="2018-11" db="EMBL/GenBank/DDBJ databases">
        <authorList>
            <consortium name="Pathogen Informatics"/>
        </authorList>
    </citation>
    <scope>NUCLEOTIDE SEQUENCE [LARGE SCALE GENOMIC DNA]</scope>
</reference>
<dbReference type="SUPFAM" id="SSF63712">
    <property type="entry name" value="Nicotinic receptor ligand binding domain-like"/>
    <property type="match status" value="1"/>
</dbReference>
<evidence type="ECO:0000313" key="2">
    <source>
        <dbReference type="EMBL" id="VDO48313.1"/>
    </source>
</evidence>
<sequence length="211" mass="25046">MDNISVVYRNIKSPLGVNGKYRANFISLNELNLQDYTVAFYLRQFWRDNRLAFESAEERELTIGIDLIKSIWVPDTFFPNEKKSFFHEATTHNSFLRIDNRGNVFRSISLSNNNNNLVSHIKWKYQNNHLKTRNVAYQAEYQMLPEVEPIQMIYFPLDIQVCALEIEVHSLFPLFISTFDKQKMICSGPNLHFTFFYTHSIVTKFYLFYLL</sequence>
<dbReference type="InterPro" id="IPR006202">
    <property type="entry name" value="Neur_chan_lig-bd"/>
</dbReference>
<dbReference type="Gene3D" id="2.70.170.10">
    <property type="entry name" value="Neurotransmitter-gated ion-channel ligand-binding domain"/>
    <property type="match status" value="1"/>
</dbReference>
<protein>
    <recommendedName>
        <fullName evidence="1">Neurotransmitter-gated ion-channel ligand-binding domain-containing protein</fullName>
    </recommendedName>
</protein>
<gene>
    <name evidence="2" type="ORF">OFLC_LOCUS6893</name>
</gene>
<dbReference type="Proteomes" id="UP000267606">
    <property type="component" value="Unassembled WGS sequence"/>
</dbReference>
<dbReference type="InterPro" id="IPR036734">
    <property type="entry name" value="Neur_chan_lig-bd_sf"/>
</dbReference>
<proteinExistence type="predicted"/>
<organism evidence="2 3">
    <name type="scientific">Onchocerca flexuosa</name>
    <dbReference type="NCBI Taxonomy" id="387005"/>
    <lineage>
        <taxon>Eukaryota</taxon>
        <taxon>Metazoa</taxon>
        <taxon>Ecdysozoa</taxon>
        <taxon>Nematoda</taxon>
        <taxon>Chromadorea</taxon>
        <taxon>Rhabditida</taxon>
        <taxon>Spirurina</taxon>
        <taxon>Spiruromorpha</taxon>
        <taxon>Filarioidea</taxon>
        <taxon>Onchocercidae</taxon>
        <taxon>Onchocerca</taxon>
    </lineage>
</organism>
<name>A0A3P7X0L8_9BILA</name>
<dbReference type="GO" id="GO:0016020">
    <property type="term" value="C:membrane"/>
    <property type="evidence" value="ECO:0007669"/>
    <property type="project" value="InterPro"/>
</dbReference>